<dbReference type="Gene3D" id="3.60.21.10">
    <property type="match status" value="1"/>
</dbReference>
<evidence type="ECO:0000259" key="4">
    <source>
        <dbReference type="Pfam" id="PF00149"/>
    </source>
</evidence>
<dbReference type="GO" id="GO:0009245">
    <property type="term" value="P:lipid A biosynthetic process"/>
    <property type="evidence" value="ECO:0007669"/>
    <property type="project" value="TreeGrafter"/>
</dbReference>
<dbReference type="CDD" id="cd07385">
    <property type="entry name" value="MPP_YkuE_C"/>
    <property type="match status" value="1"/>
</dbReference>
<proteinExistence type="predicted"/>
<evidence type="ECO:0000313" key="6">
    <source>
        <dbReference type="Proteomes" id="UP000308828"/>
    </source>
</evidence>
<keyword evidence="2" id="KW-0378">Hydrolase</keyword>
<accession>A0A4S8NVH8</accession>
<keyword evidence="1" id="KW-0479">Metal-binding</keyword>
<gene>
    <name evidence="5" type="ORF">FAA97_15425</name>
</gene>
<reference evidence="5 6" key="1">
    <citation type="submission" date="2019-04" db="EMBL/GenBank/DDBJ databases">
        <title>Genome sequence of strain shin9-1.</title>
        <authorList>
            <person name="Gao J."/>
            <person name="Sun J."/>
        </authorList>
    </citation>
    <scope>NUCLEOTIDE SEQUENCE [LARGE SCALE GENOMIC DNA]</scope>
    <source>
        <strain evidence="6">shin9-1</strain>
    </source>
</reference>
<keyword evidence="6" id="KW-1185">Reference proteome</keyword>
<evidence type="ECO:0000313" key="5">
    <source>
        <dbReference type="EMBL" id="THV21650.1"/>
    </source>
</evidence>
<dbReference type="Pfam" id="PF00149">
    <property type="entry name" value="Metallophos"/>
    <property type="match status" value="1"/>
</dbReference>
<comment type="caution">
    <text evidence="5">The sequence shown here is derived from an EMBL/GenBank/DDBJ whole genome shotgun (WGS) entry which is preliminary data.</text>
</comment>
<dbReference type="InterPro" id="IPR029052">
    <property type="entry name" value="Metallo-depent_PP-like"/>
</dbReference>
<feature type="transmembrane region" description="Helical" evidence="3">
    <location>
        <begin position="65"/>
        <end position="91"/>
    </location>
</feature>
<evidence type="ECO:0000256" key="3">
    <source>
        <dbReference type="SAM" id="Phobius"/>
    </source>
</evidence>
<dbReference type="GO" id="GO:0016020">
    <property type="term" value="C:membrane"/>
    <property type="evidence" value="ECO:0007669"/>
    <property type="project" value="GOC"/>
</dbReference>
<feature type="transmembrane region" description="Helical" evidence="3">
    <location>
        <begin position="103"/>
        <end position="123"/>
    </location>
</feature>
<keyword evidence="3" id="KW-1133">Transmembrane helix</keyword>
<feature type="transmembrane region" description="Helical" evidence="3">
    <location>
        <begin position="26"/>
        <end position="44"/>
    </location>
</feature>
<dbReference type="InterPro" id="IPR004843">
    <property type="entry name" value="Calcineurin-like_PHP"/>
</dbReference>
<dbReference type="PANTHER" id="PTHR31302">
    <property type="entry name" value="TRANSMEMBRANE PROTEIN WITH METALLOPHOSPHOESTERASE DOMAIN-RELATED"/>
    <property type="match status" value="1"/>
</dbReference>
<sequence>MFHLMFSLPWLIVATRFIAPLPWPWIVKLLLAAFLLLASQYHLFSRFTSGSVFAPEFPRPVVIGFNLFFGAIVLLAAMQVLLDIISILIFAVNWSFPAVPPGIRYGMGVAAVGLASFGIAQAIRVPPLKQIEVTIPGLSPDLDGYRMVQLTDLHISRLFTRDWARRVVEKTNALDADLIVITGDLIDGSVDIRREDIAPLADLKARDGVLTVPGNHEYFFEIDRWLAHLPGLNMRILANEHAVIARGDGRLVVAGVTDLSARMAGAIEPDVAKALRGAPPEAPIILLDHQPRLAARAASQGVALQLSGHTHGGMVRGLDQIVARANNGYVSGFYQVGTMQLYVNNGTGLWPGFALRIGVPAELTEFTLRAGHQRDGGT</sequence>
<evidence type="ECO:0000256" key="2">
    <source>
        <dbReference type="ARBA" id="ARBA00022801"/>
    </source>
</evidence>
<dbReference type="EMBL" id="STGV01000005">
    <property type="protein sequence ID" value="THV21650.1"/>
    <property type="molecule type" value="Genomic_DNA"/>
</dbReference>
<dbReference type="OrthoDB" id="9780884at2"/>
<dbReference type="GO" id="GO:0046872">
    <property type="term" value="F:metal ion binding"/>
    <property type="evidence" value="ECO:0007669"/>
    <property type="project" value="UniProtKB-KW"/>
</dbReference>
<name>A0A4S8NVH8_9HYPH</name>
<keyword evidence="3" id="KW-0472">Membrane</keyword>
<dbReference type="RefSeq" id="WP_136599693.1">
    <property type="nucleotide sequence ID" value="NZ_STGV01000005.1"/>
</dbReference>
<keyword evidence="3" id="KW-0812">Transmembrane</keyword>
<evidence type="ECO:0000256" key="1">
    <source>
        <dbReference type="ARBA" id="ARBA00022723"/>
    </source>
</evidence>
<feature type="domain" description="Calcineurin-like phosphoesterase" evidence="4">
    <location>
        <begin position="146"/>
        <end position="312"/>
    </location>
</feature>
<dbReference type="SUPFAM" id="SSF56300">
    <property type="entry name" value="Metallo-dependent phosphatases"/>
    <property type="match status" value="1"/>
</dbReference>
<organism evidence="5 6">
    <name type="scientific">Peteryoungia ipomoeae</name>
    <dbReference type="NCBI Taxonomy" id="1210932"/>
    <lineage>
        <taxon>Bacteria</taxon>
        <taxon>Pseudomonadati</taxon>
        <taxon>Pseudomonadota</taxon>
        <taxon>Alphaproteobacteria</taxon>
        <taxon>Hyphomicrobiales</taxon>
        <taxon>Rhizobiaceae</taxon>
        <taxon>Peteryoungia</taxon>
    </lineage>
</organism>
<protein>
    <submittedName>
        <fullName evidence="5">Metallophosphoesterase</fullName>
    </submittedName>
</protein>
<dbReference type="PANTHER" id="PTHR31302:SF31">
    <property type="entry name" value="PHOSPHODIESTERASE YAEI"/>
    <property type="match status" value="1"/>
</dbReference>
<dbReference type="AlphaFoldDB" id="A0A4S8NVH8"/>
<dbReference type="Proteomes" id="UP000308828">
    <property type="component" value="Unassembled WGS sequence"/>
</dbReference>
<dbReference type="InterPro" id="IPR051158">
    <property type="entry name" value="Metallophosphoesterase_sf"/>
</dbReference>
<dbReference type="GO" id="GO:0008758">
    <property type="term" value="F:UDP-2,3-diacylglucosamine hydrolase activity"/>
    <property type="evidence" value="ECO:0007669"/>
    <property type="project" value="TreeGrafter"/>
</dbReference>